<evidence type="ECO:0000313" key="2">
    <source>
        <dbReference type="Proteomes" id="UP001281147"/>
    </source>
</evidence>
<keyword evidence="2" id="KW-1185">Reference proteome</keyword>
<reference evidence="1" key="1">
    <citation type="submission" date="2023-07" db="EMBL/GenBank/DDBJ databases">
        <title>Black Yeasts Isolated from many extreme environments.</title>
        <authorList>
            <person name="Coleine C."/>
            <person name="Stajich J.E."/>
            <person name="Selbmann L."/>
        </authorList>
    </citation>
    <scope>NUCLEOTIDE SEQUENCE</scope>
    <source>
        <strain evidence="1">CCFEE 5714</strain>
    </source>
</reference>
<gene>
    <name evidence="1" type="ORF">LTR37_021524</name>
</gene>
<protein>
    <submittedName>
        <fullName evidence="1">Uncharacterized protein</fullName>
    </submittedName>
</protein>
<sequence>MAQAKIAVPEDTPRPTKDEIAEENAARLRRFSPEDRWLALSTLPYERYNIPTSLPTNADDKIRETRELKIEGFVRTGDGSKWSWFLQID</sequence>
<name>A0ACC3M9I5_9PEZI</name>
<proteinExistence type="predicted"/>
<accession>A0ACC3M9I5</accession>
<organism evidence="1 2">
    <name type="scientific">Vermiconidia calcicola</name>
    <dbReference type="NCBI Taxonomy" id="1690605"/>
    <lineage>
        <taxon>Eukaryota</taxon>
        <taxon>Fungi</taxon>
        <taxon>Dikarya</taxon>
        <taxon>Ascomycota</taxon>
        <taxon>Pezizomycotina</taxon>
        <taxon>Dothideomycetes</taxon>
        <taxon>Dothideomycetidae</taxon>
        <taxon>Mycosphaerellales</taxon>
        <taxon>Extremaceae</taxon>
        <taxon>Vermiconidia</taxon>
    </lineage>
</organism>
<evidence type="ECO:0000313" key="1">
    <source>
        <dbReference type="EMBL" id="KAK3677822.1"/>
    </source>
</evidence>
<feature type="non-terminal residue" evidence="1">
    <location>
        <position position="89"/>
    </location>
</feature>
<dbReference type="EMBL" id="JAUTXU010000621">
    <property type="protein sequence ID" value="KAK3677822.1"/>
    <property type="molecule type" value="Genomic_DNA"/>
</dbReference>
<comment type="caution">
    <text evidence="1">The sequence shown here is derived from an EMBL/GenBank/DDBJ whole genome shotgun (WGS) entry which is preliminary data.</text>
</comment>
<dbReference type="Proteomes" id="UP001281147">
    <property type="component" value="Unassembled WGS sequence"/>
</dbReference>